<dbReference type="InterPro" id="IPR000160">
    <property type="entry name" value="GGDEF_dom"/>
</dbReference>
<dbReference type="SUPFAM" id="SSF55073">
    <property type="entry name" value="Nucleotide cyclase"/>
    <property type="match status" value="1"/>
</dbReference>
<comment type="caution">
    <text evidence="2">The sequence shown here is derived from an EMBL/GenBank/DDBJ whole genome shotgun (WGS) entry which is preliminary data.</text>
</comment>
<dbReference type="InterPro" id="IPR029787">
    <property type="entry name" value="Nucleotide_cyclase"/>
</dbReference>
<organism evidence="2">
    <name type="scientific">candidate division WOR-3 bacterium</name>
    <dbReference type="NCBI Taxonomy" id="2052148"/>
    <lineage>
        <taxon>Bacteria</taxon>
        <taxon>Bacteria division WOR-3</taxon>
    </lineage>
</organism>
<reference evidence="2" key="1">
    <citation type="journal article" date="2020" name="mSystems">
        <title>Genome- and Community-Level Interaction Insights into Carbon Utilization and Element Cycling Functions of Hydrothermarchaeota in Hydrothermal Sediment.</title>
        <authorList>
            <person name="Zhou Z."/>
            <person name="Liu Y."/>
            <person name="Xu W."/>
            <person name="Pan J."/>
            <person name="Luo Z.H."/>
            <person name="Li M."/>
        </authorList>
    </citation>
    <scope>NUCLEOTIDE SEQUENCE [LARGE SCALE GENOMIC DNA]</scope>
    <source>
        <strain evidence="2">SpSt-69</strain>
    </source>
</reference>
<name>A0A7V3ZYS7_UNCW3</name>
<accession>A0A7V3ZYS7</accession>
<dbReference type="EMBL" id="DTDJ01000039">
    <property type="protein sequence ID" value="HGL17855.1"/>
    <property type="molecule type" value="Genomic_DNA"/>
</dbReference>
<evidence type="ECO:0000259" key="1">
    <source>
        <dbReference type="PROSITE" id="PS50887"/>
    </source>
</evidence>
<dbReference type="Gene3D" id="3.30.70.270">
    <property type="match status" value="1"/>
</dbReference>
<dbReference type="InterPro" id="IPR043128">
    <property type="entry name" value="Rev_trsase/Diguanyl_cyclase"/>
</dbReference>
<dbReference type="PROSITE" id="PS50887">
    <property type="entry name" value="GGDEF"/>
    <property type="match status" value="1"/>
</dbReference>
<evidence type="ECO:0000313" key="2">
    <source>
        <dbReference type="EMBL" id="HGL17855.1"/>
    </source>
</evidence>
<feature type="domain" description="GGDEF" evidence="1">
    <location>
        <begin position="1"/>
        <end position="23"/>
    </location>
</feature>
<dbReference type="AlphaFoldDB" id="A0A7V3ZYS7"/>
<proteinExistence type="predicted"/>
<dbReference type="Pfam" id="PF00990">
    <property type="entry name" value="GGDEF"/>
    <property type="match status" value="1"/>
</dbReference>
<gene>
    <name evidence="2" type="ORF">ENU66_05985</name>
</gene>
<protein>
    <submittedName>
        <fullName evidence="2">Diguanylate cyclase</fullName>
    </submittedName>
</protein>
<sequence>MFTDLDNFKYINDQYEHLCGDNF</sequence>